<dbReference type="FunFam" id="3.80.10.10:FF:000363">
    <property type="entry name" value="Leucine-rich repeat family protein"/>
    <property type="match status" value="1"/>
</dbReference>
<feature type="signal peptide" evidence="2">
    <location>
        <begin position="1"/>
        <end position="21"/>
    </location>
</feature>
<keyword evidence="4" id="KW-1185">Reference proteome</keyword>
<dbReference type="SUPFAM" id="SSF52058">
    <property type="entry name" value="L domain-like"/>
    <property type="match status" value="1"/>
</dbReference>
<dbReference type="Pfam" id="PF00560">
    <property type="entry name" value="LRR_1"/>
    <property type="match status" value="3"/>
</dbReference>
<accession>A0A2S0HYK9</accession>
<name>A0A2S0HYK9_9FLAO</name>
<proteinExistence type="predicted"/>
<gene>
    <name evidence="3" type="ORF">C5O00_11525</name>
</gene>
<dbReference type="OrthoDB" id="8924492at2"/>
<evidence type="ECO:0000313" key="4">
    <source>
        <dbReference type="Proteomes" id="UP000238442"/>
    </source>
</evidence>
<reference evidence="3 4" key="1">
    <citation type="submission" date="2018-02" db="EMBL/GenBank/DDBJ databases">
        <title>Genomic analysis of the strain RR4-38 isolated from a seawater recirculating aquaculture system.</title>
        <authorList>
            <person name="Kim Y.-S."/>
            <person name="Jang Y.H."/>
            <person name="Kim K.-H."/>
        </authorList>
    </citation>
    <scope>NUCLEOTIDE SEQUENCE [LARGE SCALE GENOMIC DNA]</scope>
    <source>
        <strain evidence="3 4">RR4-38</strain>
    </source>
</reference>
<evidence type="ECO:0000256" key="1">
    <source>
        <dbReference type="ARBA" id="ARBA00022729"/>
    </source>
</evidence>
<dbReference type="Gene3D" id="3.80.10.10">
    <property type="entry name" value="Ribonuclease Inhibitor"/>
    <property type="match status" value="2"/>
</dbReference>
<dbReference type="AlphaFoldDB" id="A0A2S0HYK9"/>
<dbReference type="InterPro" id="IPR001611">
    <property type="entry name" value="Leu-rich_rpt"/>
</dbReference>
<keyword evidence="1 2" id="KW-0732">Signal</keyword>
<dbReference type="Proteomes" id="UP000238442">
    <property type="component" value="Chromosome"/>
</dbReference>
<sequence length="234" mass="25325">MKKSISTLLMLLLTVVLSAQVAPAERQALLEFYHSTNGKNWNQSWDITAPVADWQGVTVENNTVTGLSLLFNNISGTLPESIGELKNLRILELSFNRISGTLPASLGNLSKLEMLAFNGNALTGNVPESLGALNNLKQLHLSSNFLTGSLPGSLKNLKNLEVFNVFDNKLSGELPSEISKIKTLKEVIIAENDFTNTEHFSVILMSNSASLDFNDTGVVPAAKSVIAIETSDDH</sequence>
<dbReference type="PANTHER" id="PTHR47988">
    <property type="entry name" value="SOMATIC EMBRYOGENESIS RECEPTOR KINASE 1"/>
    <property type="match status" value="1"/>
</dbReference>
<feature type="chain" id="PRO_5015423720" evidence="2">
    <location>
        <begin position="22"/>
        <end position="234"/>
    </location>
</feature>
<dbReference type="KEGG" id="aue:C5O00_11525"/>
<dbReference type="EMBL" id="CP027062">
    <property type="protein sequence ID" value="AVI51761.1"/>
    <property type="molecule type" value="Genomic_DNA"/>
</dbReference>
<dbReference type="InterPro" id="IPR032675">
    <property type="entry name" value="LRR_dom_sf"/>
</dbReference>
<dbReference type="RefSeq" id="WP_105217001.1">
    <property type="nucleotide sequence ID" value="NZ_CP027062.1"/>
</dbReference>
<organism evidence="3 4">
    <name type="scientific">Pukyongia salina</name>
    <dbReference type="NCBI Taxonomy" id="2094025"/>
    <lineage>
        <taxon>Bacteria</taxon>
        <taxon>Pseudomonadati</taxon>
        <taxon>Bacteroidota</taxon>
        <taxon>Flavobacteriia</taxon>
        <taxon>Flavobacteriales</taxon>
        <taxon>Flavobacteriaceae</taxon>
        <taxon>Pukyongia</taxon>
    </lineage>
</organism>
<evidence type="ECO:0000313" key="3">
    <source>
        <dbReference type="EMBL" id="AVI51761.1"/>
    </source>
</evidence>
<protein>
    <submittedName>
        <fullName evidence="3">Two component regulator three Y domain protein</fullName>
    </submittedName>
</protein>
<evidence type="ECO:0000256" key="2">
    <source>
        <dbReference type="SAM" id="SignalP"/>
    </source>
</evidence>